<evidence type="ECO:0000256" key="1">
    <source>
        <dbReference type="SAM" id="Phobius"/>
    </source>
</evidence>
<geneLocation type="plasmid" evidence="2 3">
    <name>unnamed1</name>
</geneLocation>
<dbReference type="Proteomes" id="UP001057738">
    <property type="component" value="Plasmid unnamed1"/>
</dbReference>
<dbReference type="RefSeq" id="WP_257858082.1">
    <property type="nucleotide sequence ID" value="NZ_CP102515.1"/>
</dbReference>
<name>A0ABY5Q9J8_9ACTN</name>
<evidence type="ECO:0000313" key="3">
    <source>
        <dbReference type="Proteomes" id="UP001057738"/>
    </source>
</evidence>
<keyword evidence="2" id="KW-0614">Plasmid</keyword>
<proteinExistence type="predicted"/>
<keyword evidence="1" id="KW-0812">Transmembrane</keyword>
<dbReference type="GeneID" id="95578601"/>
<dbReference type="EMBL" id="CP102515">
    <property type="protein sequence ID" value="UUY52340.1"/>
    <property type="molecule type" value="Genomic_DNA"/>
</dbReference>
<keyword evidence="1" id="KW-1133">Transmembrane helix</keyword>
<sequence>MQPSEYVPLATITAGFITSLFALWTGSRASRMSWHTAYTTPRLEAVMAYLDAVDAFTKDPQGGDLDAVRSTYEKVRLVFFCESALVALAEEINATCAALRSATRTDLPKSYFHELELMATRYSGDSDQQRERVPRYEAMIKEIKEIRALQDTVFEAGEPAPDITARVAKLVEMAPPGPFSDKGKLLAAIGNAKHREEVSTRRAREAAARTALPETRSEFVGMVSMWLREPGIATRSRHTLPRLVRGEIGKRRGLGW</sequence>
<gene>
    <name evidence="2" type="ORF">NRK68_34250</name>
</gene>
<evidence type="ECO:0000313" key="2">
    <source>
        <dbReference type="EMBL" id="UUY52340.1"/>
    </source>
</evidence>
<reference evidence="2" key="1">
    <citation type="submission" date="2022-08" db="EMBL/GenBank/DDBJ databases">
        <authorList>
            <person name="Tian L."/>
        </authorList>
    </citation>
    <scope>NUCLEOTIDE SEQUENCE</scope>
    <source>
        <strain evidence="2">CM253</strain>
        <plasmid evidence="2">unnamed1</plasmid>
    </source>
</reference>
<accession>A0ABY5Q9J8</accession>
<feature type="transmembrane region" description="Helical" evidence="1">
    <location>
        <begin position="6"/>
        <end position="24"/>
    </location>
</feature>
<keyword evidence="3" id="KW-1185">Reference proteome</keyword>
<keyword evidence="1" id="KW-0472">Membrane</keyword>
<organism evidence="2 3">
    <name type="scientific">Streptomyces yangpuensis</name>
    <dbReference type="NCBI Taxonomy" id="1648182"/>
    <lineage>
        <taxon>Bacteria</taxon>
        <taxon>Bacillati</taxon>
        <taxon>Actinomycetota</taxon>
        <taxon>Actinomycetes</taxon>
        <taxon>Kitasatosporales</taxon>
        <taxon>Streptomycetaceae</taxon>
        <taxon>Streptomyces</taxon>
    </lineage>
</organism>
<protein>
    <submittedName>
        <fullName evidence="2">Uncharacterized protein</fullName>
    </submittedName>
</protein>